<accession>A0AAX4JK74</accession>
<name>A0AAX4JK74_9TREE</name>
<dbReference type="EMBL" id="CP144098">
    <property type="protein sequence ID" value="WWC85781.1"/>
    <property type="molecule type" value="Genomic_DNA"/>
</dbReference>
<organism evidence="3 4">
    <name type="scientific">Kwoniella dendrophila CBS 6074</name>
    <dbReference type="NCBI Taxonomy" id="1295534"/>
    <lineage>
        <taxon>Eukaryota</taxon>
        <taxon>Fungi</taxon>
        <taxon>Dikarya</taxon>
        <taxon>Basidiomycota</taxon>
        <taxon>Agaricomycotina</taxon>
        <taxon>Tremellomycetes</taxon>
        <taxon>Tremellales</taxon>
        <taxon>Cryptococcaceae</taxon>
        <taxon>Kwoniella</taxon>
    </lineage>
</organism>
<dbReference type="GeneID" id="91091319"/>
<proteinExistence type="predicted"/>
<evidence type="ECO:0000313" key="4">
    <source>
        <dbReference type="Proteomes" id="UP001355207"/>
    </source>
</evidence>
<keyword evidence="2" id="KW-0812">Transmembrane</keyword>
<dbReference type="AlphaFoldDB" id="A0AAX4JK74"/>
<dbReference type="RefSeq" id="XP_066072544.1">
    <property type="nucleotide sequence ID" value="XM_066216447.1"/>
</dbReference>
<feature type="region of interest" description="Disordered" evidence="1">
    <location>
        <begin position="455"/>
        <end position="534"/>
    </location>
</feature>
<gene>
    <name evidence="3" type="ORF">L201_000647</name>
</gene>
<protein>
    <recommendedName>
        <fullName evidence="5">REJ domain-containing protein</fullName>
    </recommendedName>
</protein>
<feature type="compositionally biased region" description="Polar residues" evidence="1">
    <location>
        <begin position="172"/>
        <end position="187"/>
    </location>
</feature>
<feature type="region of interest" description="Disordered" evidence="1">
    <location>
        <begin position="65"/>
        <end position="98"/>
    </location>
</feature>
<dbReference type="Proteomes" id="UP001355207">
    <property type="component" value="Chromosome 1"/>
</dbReference>
<feature type="region of interest" description="Disordered" evidence="1">
    <location>
        <begin position="160"/>
        <end position="411"/>
    </location>
</feature>
<feature type="compositionally biased region" description="Low complexity" evidence="1">
    <location>
        <begin position="245"/>
        <end position="259"/>
    </location>
</feature>
<keyword evidence="2" id="KW-0472">Membrane</keyword>
<evidence type="ECO:0008006" key="5">
    <source>
        <dbReference type="Google" id="ProtNLM"/>
    </source>
</evidence>
<feature type="compositionally biased region" description="Polar residues" evidence="1">
    <location>
        <begin position="456"/>
        <end position="481"/>
    </location>
</feature>
<feature type="transmembrane region" description="Helical" evidence="2">
    <location>
        <begin position="131"/>
        <end position="153"/>
    </location>
</feature>
<sequence length="534" mass="54601">MSSAAAATQNAATPQSTVAAATSSSNAAASSRAAASSSSTNAAASSTTAAAGSSVGASSSTAAAATSSTSSASTSQSASTSASASTSTSASASSSSSASARASNTALTANVINASGTSSSTSSKKGISGGAIGGIVAGAVVGIIVLLLLCWIWRRKRRTRGEKIPPPPPMRHTQTSNTMTRSRQSTLMGGGGHQRRTSNYSSLMAPPRPSSTFASHSRSPSSHINYPITTMASMNHDGSPPLPPSVSSNSASSDSPLPSTGANTPANALPSPVPGMKPVLAPIETSLSRGGSSSSDDLRDNRSGFRPRHMSSIDRLRGEGGSGPGSERAPSPALSSRQPSESGFDHSTRGNSPHTSMIGLPSPVHGHGSRNSYSISRSPGGYPRPGSMASLGSSRCLHVGPAGRAPHQGRPIQLTMPTLLGVRPDENGDFFGQSGRFDSSYQLGLDEMGRMRRQSNRQYNEQDYQSSPIHTRAYSSNSLSNRSRHGSDEGNSNNDVPPIPELGGAVNGIQAPTPSHPRQNRQEIADPNTVLQRE</sequence>
<keyword evidence="4" id="KW-1185">Reference proteome</keyword>
<evidence type="ECO:0000256" key="1">
    <source>
        <dbReference type="SAM" id="MobiDB-lite"/>
    </source>
</evidence>
<feature type="compositionally biased region" description="Low complexity" evidence="1">
    <location>
        <begin position="286"/>
        <end position="295"/>
    </location>
</feature>
<evidence type="ECO:0000256" key="2">
    <source>
        <dbReference type="SAM" id="Phobius"/>
    </source>
</evidence>
<keyword evidence="2" id="KW-1133">Transmembrane helix</keyword>
<evidence type="ECO:0000313" key="3">
    <source>
        <dbReference type="EMBL" id="WWC85781.1"/>
    </source>
</evidence>
<feature type="region of interest" description="Disordered" evidence="1">
    <location>
        <begin position="1"/>
        <end position="42"/>
    </location>
</feature>
<feature type="compositionally biased region" description="Polar residues" evidence="1">
    <location>
        <begin position="210"/>
        <end position="233"/>
    </location>
</feature>
<reference evidence="3 4" key="1">
    <citation type="submission" date="2024-01" db="EMBL/GenBank/DDBJ databases">
        <title>Comparative genomics of Cryptococcus and Kwoniella reveals pathogenesis evolution and contrasting modes of karyotype evolution via chromosome fusion or intercentromeric recombination.</title>
        <authorList>
            <person name="Coelho M.A."/>
            <person name="David-Palma M."/>
            <person name="Shea T."/>
            <person name="Bowers K."/>
            <person name="McGinley-Smith S."/>
            <person name="Mohammad A.W."/>
            <person name="Gnirke A."/>
            <person name="Yurkov A.M."/>
            <person name="Nowrousian M."/>
            <person name="Sun S."/>
            <person name="Cuomo C.A."/>
            <person name="Heitman J."/>
        </authorList>
    </citation>
    <scope>NUCLEOTIDE SEQUENCE [LARGE SCALE GENOMIC DNA]</scope>
    <source>
        <strain evidence="3 4">CBS 6074</strain>
    </source>
</reference>